<feature type="compositionally biased region" description="Basic and acidic residues" evidence="1">
    <location>
        <begin position="730"/>
        <end position="739"/>
    </location>
</feature>
<dbReference type="HOGENOM" id="CLU_353099_0_0_1"/>
<keyword evidence="2" id="KW-1133">Transmembrane helix</keyword>
<evidence type="ECO:0000256" key="2">
    <source>
        <dbReference type="SAM" id="Phobius"/>
    </source>
</evidence>
<feature type="signal peptide" evidence="3">
    <location>
        <begin position="1"/>
        <end position="21"/>
    </location>
</feature>
<dbReference type="AlphaFoldDB" id="K1PK66"/>
<evidence type="ECO:0008006" key="5">
    <source>
        <dbReference type="Google" id="ProtNLM"/>
    </source>
</evidence>
<sequence>MREILYIVVIFLGNLVKMTGSCTLPDELSGTWHSAQKGPLTFNSTHITGYPIFMSVSVQSLDFECIGKTISTTNNDHTRGSPEGISLDTSAVCSISSDTSSFVTIVKDGSVDDGSSEATCPPDLLNTFSSVTISEHNDASSCANNVMDGCSSKTEMAFTYDPSCTTAHKFSESVCTFPTEIDGDWYSAYKGKLTFNSTHLTGYPIYMSAAVQSLDFECYINSGRKYLLRATSTALVFGQYIRGYICLELWRVSSTKYYYYHGTSISFTNNDNVFGRVDAVTVDTTLGCNEPEPYSAGSFITLVKDAISSTNQDHVKGYIDSVAVGTMETVCDIEEPYNITSFITLVKDGSITTGDSEATCATSLLSSYNSVTITDSTGSTTCSSTEMDGCADRTEMRYTYDASCGSTLKFSTDGFWTCMRSVSSGGYTYLSVWNNDSSVTGSTTYTFSSGVNYQFACLVISGSSATMFPNYCSDSSQTPTTVSSPGLKISFSGVTQTCYEEVEGGSSAVYYITIVLGSLFIIALVILVIILCKKGYCPPQKCKKQQRPHSPESTVEQGEHVTNTVFKVNKLDPIPGFKAKRPLRIGPIVEPNLDVLPKVEPLYALTNKKDTSKPAKRGLREIYRSDDRFLYHSYDQLYRSFEKLYYSAESVYYPEAIPETPTNANIPEAVKADTISVESVEDEDNPFTFYNIAKFILLPKISSKKSFDVGALADPKRNTLHDVLEMKKTKLKQETKAAEDNPNNDNTKKDNDSKEKKGEQYKEENEKKNPKDKPKLTKQNSEEPKPGTTKRRMSKK</sequence>
<proteinExistence type="predicted"/>
<keyword evidence="3" id="KW-0732">Signal</keyword>
<organism evidence="4">
    <name type="scientific">Magallana gigas</name>
    <name type="common">Pacific oyster</name>
    <name type="synonym">Crassostrea gigas</name>
    <dbReference type="NCBI Taxonomy" id="29159"/>
    <lineage>
        <taxon>Eukaryota</taxon>
        <taxon>Metazoa</taxon>
        <taxon>Spiralia</taxon>
        <taxon>Lophotrochozoa</taxon>
        <taxon>Mollusca</taxon>
        <taxon>Bivalvia</taxon>
        <taxon>Autobranchia</taxon>
        <taxon>Pteriomorphia</taxon>
        <taxon>Ostreida</taxon>
        <taxon>Ostreoidea</taxon>
        <taxon>Ostreidae</taxon>
        <taxon>Magallana</taxon>
    </lineage>
</organism>
<feature type="transmembrane region" description="Helical" evidence="2">
    <location>
        <begin position="508"/>
        <end position="531"/>
    </location>
</feature>
<evidence type="ECO:0000256" key="1">
    <source>
        <dbReference type="SAM" id="MobiDB-lite"/>
    </source>
</evidence>
<keyword evidence="2" id="KW-0472">Membrane</keyword>
<keyword evidence="2" id="KW-0812">Transmembrane</keyword>
<gene>
    <name evidence="4" type="ORF">CGI_10002947</name>
</gene>
<dbReference type="EMBL" id="JH819058">
    <property type="protein sequence ID" value="EKC22008.1"/>
    <property type="molecule type" value="Genomic_DNA"/>
</dbReference>
<evidence type="ECO:0000256" key="3">
    <source>
        <dbReference type="SAM" id="SignalP"/>
    </source>
</evidence>
<feature type="compositionally biased region" description="Basic and acidic residues" evidence="1">
    <location>
        <begin position="746"/>
        <end position="785"/>
    </location>
</feature>
<reference evidence="4" key="1">
    <citation type="journal article" date="2012" name="Nature">
        <title>The oyster genome reveals stress adaptation and complexity of shell formation.</title>
        <authorList>
            <person name="Zhang G."/>
            <person name="Fang X."/>
            <person name="Guo X."/>
            <person name="Li L."/>
            <person name="Luo R."/>
            <person name="Xu F."/>
            <person name="Yang P."/>
            <person name="Zhang L."/>
            <person name="Wang X."/>
            <person name="Qi H."/>
            <person name="Xiong Z."/>
            <person name="Que H."/>
            <person name="Xie Y."/>
            <person name="Holland P.W."/>
            <person name="Paps J."/>
            <person name="Zhu Y."/>
            <person name="Wu F."/>
            <person name="Chen Y."/>
            <person name="Wang J."/>
            <person name="Peng C."/>
            <person name="Meng J."/>
            <person name="Yang L."/>
            <person name="Liu J."/>
            <person name="Wen B."/>
            <person name="Zhang N."/>
            <person name="Huang Z."/>
            <person name="Zhu Q."/>
            <person name="Feng Y."/>
            <person name="Mount A."/>
            <person name="Hedgecock D."/>
            <person name="Xu Z."/>
            <person name="Liu Y."/>
            <person name="Domazet-Loso T."/>
            <person name="Du Y."/>
            <person name="Sun X."/>
            <person name="Zhang S."/>
            <person name="Liu B."/>
            <person name="Cheng P."/>
            <person name="Jiang X."/>
            <person name="Li J."/>
            <person name="Fan D."/>
            <person name="Wang W."/>
            <person name="Fu W."/>
            <person name="Wang T."/>
            <person name="Wang B."/>
            <person name="Zhang J."/>
            <person name="Peng Z."/>
            <person name="Li Y."/>
            <person name="Li N."/>
            <person name="Wang J."/>
            <person name="Chen M."/>
            <person name="He Y."/>
            <person name="Tan F."/>
            <person name="Song X."/>
            <person name="Zheng Q."/>
            <person name="Huang R."/>
            <person name="Yang H."/>
            <person name="Du X."/>
            <person name="Chen L."/>
            <person name="Yang M."/>
            <person name="Gaffney P.M."/>
            <person name="Wang S."/>
            <person name="Luo L."/>
            <person name="She Z."/>
            <person name="Ming Y."/>
            <person name="Huang W."/>
            <person name="Zhang S."/>
            <person name="Huang B."/>
            <person name="Zhang Y."/>
            <person name="Qu T."/>
            <person name="Ni P."/>
            <person name="Miao G."/>
            <person name="Wang J."/>
            <person name="Wang Q."/>
            <person name="Steinberg C.E."/>
            <person name="Wang H."/>
            <person name="Li N."/>
            <person name="Qian L."/>
            <person name="Zhang G."/>
            <person name="Li Y."/>
            <person name="Yang H."/>
            <person name="Liu X."/>
            <person name="Wang J."/>
            <person name="Yin Y."/>
            <person name="Wang J."/>
        </authorList>
    </citation>
    <scope>NUCLEOTIDE SEQUENCE [LARGE SCALE GENOMIC DNA]</scope>
    <source>
        <strain evidence="4">05x7-T-G4-1.051#20</strain>
    </source>
</reference>
<feature type="region of interest" description="Disordered" evidence="1">
    <location>
        <begin position="730"/>
        <end position="796"/>
    </location>
</feature>
<name>K1PK66_MAGGI</name>
<protein>
    <recommendedName>
        <fullName evidence="5">Ig-like domain-containing protein</fullName>
    </recommendedName>
</protein>
<accession>K1PK66</accession>
<feature type="chain" id="PRO_5043724735" description="Ig-like domain-containing protein" evidence="3">
    <location>
        <begin position="22"/>
        <end position="796"/>
    </location>
</feature>
<dbReference type="InParanoid" id="K1PK66"/>
<evidence type="ECO:0000313" key="4">
    <source>
        <dbReference type="EMBL" id="EKC22008.1"/>
    </source>
</evidence>